<dbReference type="Gene3D" id="3.30.200.20">
    <property type="entry name" value="Phosphorylase Kinase, domain 1"/>
    <property type="match status" value="1"/>
</dbReference>
<dbReference type="GO" id="GO:0016740">
    <property type="term" value="F:transferase activity"/>
    <property type="evidence" value="ECO:0007669"/>
    <property type="project" value="UniProtKB-KW"/>
</dbReference>
<dbReference type="Pfam" id="PF01636">
    <property type="entry name" value="APH"/>
    <property type="match status" value="1"/>
</dbReference>
<evidence type="ECO:0000313" key="3">
    <source>
        <dbReference type="Proteomes" id="UP000468638"/>
    </source>
</evidence>
<evidence type="ECO:0000259" key="1">
    <source>
        <dbReference type="Pfam" id="PF01636"/>
    </source>
</evidence>
<dbReference type="AlphaFoldDB" id="A0A6I5A6K4"/>
<dbReference type="InterPro" id="IPR011009">
    <property type="entry name" value="Kinase-like_dom_sf"/>
</dbReference>
<dbReference type="SUPFAM" id="SSF56112">
    <property type="entry name" value="Protein kinase-like (PK-like)"/>
    <property type="match status" value="1"/>
</dbReference>
<dbReference type="InterPro" id="IPR002575">
    <property type="entry name" value="Aminoglycoside_PTrfase"/>
</dbReference>
<accession>A0A6I5A6K4</accession>
<dbReference type="OrthoDB" id="3806873at2"/>
<reference evidence="2 3" key="1">
    <citation type="submission" date="2019-11" db="EMBL/GenBank/DDBJ databases">
        <title>Genome sequences of 17 halophilic strains isolated from different environments.</title>
        <authorList>
            <person name="Furrow R.E."/>
        </authorList>
    </citation>
    <scope>NUCLEOTIDE SEQUENCE [LARGE SCALE GENOMIC DNA]</scope>
    <source>
        <strain evidence="2 3">22514_16_FS</strain>
    </source>
</reference>
<dbReference type="Gene3D" id="3.90.1200.10">
    <property type="match status" value="1"/>
</dbReference>
<dbReference type="InterPro" id="IPR051678">
    <property type="entry name" value="AGP_Transferase"/>
</dbReference>
<organism evidence="2 3">
    <name type="scientific">Pontibacillus yanchengensis</name>
    <dbReference type="NCBI Taxonomy" id="462910"/>
    <lineage>
        <taxon>Bacteria</taxon>
        <taxon>Bacillati</taxon>
        <taxon>Bacillota</taxon>
        <taxon>Bacilli</taxon>
        <taxon>Bacillales</taxon>
        <taxon>Bacillaceae</taxon>
        <taxon>Pontibacillus</taxon>
    </lineage>
</organism>
<comment type="caution">
    <text evidence="2">The sequence shown here is derived from an EMBL/GenBank/DDBJ whole genome shotgun (WGS) entry which is preliminary data.</text>
</comment>
<gene>
    <name evidence="2" type="ORF">GLW05_20765</name>
</gene>
<proteinExistence type="predicted"/>
<dbReference type="Proteomes" id="UP000468638">
    <property type="component" value="Unassembled WGS sequence"/>
</dbReference>
<evidence type="ECO:0000313" key="2">
    <source>
        <dbReference type="EMBL" id="MYL36006.1"/>
    </source>
</evidence>
<feature type="domain" description="Aminoglycoside phosphotransferase" evidence="1">
    <location>
        <begin position="32"/>
        <end position="257"/>
    </location>
</feature>
<name>A0A6I5A6K4_9BACI</name>
<protein>
    <submittedName>
        <fullName evidence="2">Phosphotransferase</fullName>
    </submittedName>
</protein>
<dbReference type="RefSeq" id="WP_160910312.1">
    <property type="nucleotide sequence ID" value="NZ_WMEQ01000025.1"/>
</dbReference>
<sequence>MCADWTPEVVISSPKAIQLIEKQFLDLHPVSIQQIGEGFDNTVFEVNDTYIFRFPRKQIAEDLLKIEKGLLPKLAKQMSISIPTPIMFGQPDLGYPWLYLGYPFIKGDVPGEIQNHVRAESVTLIAEFLKKLHSIPKDWAQQCGVPLDPIERLNIARRKPKLLKNLEKAYEIGLLSKDENMSSFLQEIEKVEGKEFERGTLVHGDLHIRNVLVDEDGILNGIIDWGDTHIGHPAIDLAFVYTFFPKHARETFFSIYGEVHEHTHILARFFGVYVSVIQLLYGHDLQDHTLVQVAGDAIERVID</sequence>
<dbReference type="PANTHER" id="PTHR21310">
    <property type="entry name" value="AMINOGLYCOSIDE PHOSPHOTRANSFERASE-RELATED-RELATED"/>
    <property type="match status" value="1"/>
</dbReference>
<keyword evidence="2" id="KW-0808">Transferase</keyword>
<dbReference type="EMBL" id="WMEQ01000025">
    <property type="protein sequence ID" value="MYL36006.1"/>
    <property type="molecule type" value="Genomic_DNA"/>
</dbReference>